<evidence type="ECO:0000256" key="2">
    <source>
        <dbReference type="ARBA" id="ARBA00023157"/>
    </source>
</evidence>
<keyword evidence="1 4" id="KW-0732">Signal</keyword>
<evidence type="ECO:0000259" key="5">
    <source>
        <dbReference type="PROSITE" id="PS51914"/>
    </source>
</evidence>
<evidence type="ECO:0000313" key="6">
    <source>
        <dbReference type="EMBL" id="KAK7071622.1"/>
    </source>
</evidence>
<organism evidence="6 7">
    <name type="scientific">Halocaridina rubra</name>
    <name type="common">Hawaiian red shrimp</name>
    <dbReference type="NCBI Taxonomy" id="373956"/>
    <lineage>
        <taxon>Eukaryota</taxon>
        <taxon>Metazoa</taxon>
        <taxon>Ecdysozoa</taxon>
        <taxon>Arthropoda</taxon>
        <taxon>Crustacea</taxon>
        <taxon>Multicrustacea</taxon>
        <taxon>Malacostraca</taxon>
        <taxon>Eumalacostraca</taxon>
        <taxon>Eucarida</taxon>
        <taxon>Decapoda</taxon>
        <taxon>Pleocyemata</taxon>
        <taxon>Caridea</taxon>
        <taxon>Atyoidea</taxon>
        <taxon>Atyidae</taxon>
        <taxon>Halocaridina</taxon>
    </lineage>
</organism>
<keyword evidence="7" id="KW-1185">Reference proteome</keyword>
<dbReference type="EMBL" id="JAXCGZ010014160">
    <property type="protein sequence ID" value="KAK7071622.1"/>
    <property type="molecule type" value="Genomic_DNA"/>
</dbReference>
<evidence type="ECO:0000256" key="3">
    <source>
        <dbReference type="SAM" id="Coils"/>
    </source>
</evidence>
<dbReference type="InterPro" id="IPR044865">
    <property type="entry name" value="MRH_dom"/>
</dbReference>
<keyword evidence="3" id="KW-0175">Coiled coil</keyword>
<protein>
    <recommendedName>
        <fullName evidence="5">MRH domain-containing protein</fullName>
    </recommendedName>
</protein>
<dbReference type="PROSITE" id="PS51914">
    <property type="entry name" value="MRH"/>
    <property type="match status" value="1"/>
</dbReference>
<dbReference type="PANTHER" id="PTHR12630">
    <property type="entry name" value="N-LINKED OLIGOSACCHARIDE PROCESSING"/>
    <property type="match status" value="1"/>
</dbReference>
<name>A0AAN8WSU8_HALRR</name>
<dbReference type="Proteomes" id="UP001381693">
    <property type="component" value="Unassembled WGS sequence"/>
</dbReference>
<feature type="chain" id="PRO_5042874226" description="MRH domain-containing protein" evidence="4">
    <location>
        <begin position="21"/>
        <end position="279"/>
    </location>
</feature>
<evidence type="ECO:0000256" key="4">
    <source>
        <dbReference type="SAM" id="SignalP"/>
    </source>
</evidence>
<evidence type="ECO:0000313" key="7">
    <source>
        <dbReference type="Proteomes" id="UP001381693"/>
    </source>
</evidence>
<dbReference type="Pfam" id="PF13015">
    <property type="entry name" value="PRKCSH_1"/>
    <property type="match status" value="1"/>
</dbReference>
<dbReference type="PANTHER" id="PTHR12630:SF6">
    <property type="entry name" value="N-ACETYLGLUCOSAMINE-1-PHOSPHOTRANSFERASE SUBUNIT GAMMA"/>
    <property type="match status" value="1"/>
</dbReference>
<proteinExistence type="predicted"/>
<dbReference type="InterPro" id="IPR009011">
    <property type="entry name" value="Man6P_isomerase_rcpt-bd_dom_sf"/>
</dbReference>
<keyword evidence="2" id="KW-1015">Disulfide bond</keyword>
<evidence type="ECO:0000256" key="1">
    <source>
        <dbReference type="ARBA" id="ARBA00022729"/>
    </source>
</evidence>
<dbReference type="SUPFAM" id="SSF50911">
    <property type="entry name" value="Mannose 6-phosphate receptor domain"/>
    <property type="match status" value="1"/>
</dbReference>
<dbReference type="AlphaFoldDB" id="A0AAN8WSU8"/>
<accession>A0AAN8WSU8</accession>
<feature type="domain" description="MRH" evidence="5">
    <location>
        <begin position="70"/>
        <end position="173"/>
    </location>
</feature>
<comment type="caution">
    <text evidence="6">The sequence shown here is derived from an EMBL/GenBank/DDBJ whole genome shotgun (WGS) entry which is preliminary data.</text>
</comment>
<dbReference type="InterPro" id="IPR036607">
    <property type="entry name" value="PRKCSH"/>
</dbReference>
<sequence length="279" mass="31908">MRSFVLSVIFNFIMIITVNCNMVPLKVVNELPSNGYNNLNGLEPNSESKLLPRMRPANFSGPDHLRGLLGRCFKHRDTKYEYILCPFQNITQEDIQAYYDPYKGVLGVWLDWVIEDNQFVAWNMIEGSSCGPDRYRSTKVTLQCGKTSELKSMTEPERCSYVAIFETPEICGENAMVVYPRLPQYLQDQWNEALTDKLSGDLTEKGYYLELERVFIASGFKLSSGSRESLMDKAKASSDSSKSCQSRLEVANGRIIELEEELRMKEEIIMELQEGKVDL</sequence>
<feature type="coiled-coil region" evidence="3">
    <location>
        <begin position="241"/>
        <end position="275"/>
    </location>
</feature>
<gene>
    <name evidence="6" type="ORF">SK128_025455</name>
</gene>
<dbReference type="GO" id="GO:0005794">
    <property type="term" value="C:Golgi apparatus"/>
    <property type="evidence" value="ECO:0007669"/>
    <property type="project" value="TreeGrafter"/>
</dbReference>
<dbReference type="Gene3D" id="2.70.130.10">
    <property type="entry name" value="Mannose-6-phosphate receptor binding domain"/>
    <property type="match status" value="1"/>
</dbReference>
<dbReference type="InterPro" id="IPR039794">
    <property type="entry name" value="Gtb1-like"/>
</dbReference>
<reference evidence="6 7" key="1">
    <citation type="submission" date="2023-11" db="EMBL/GenBank/DDBJ databases">
        <title>Halocaridina rubra genome assembly.</title>
        <authorList>
            <person name="Smith C."/>
        </authorList>
    </citation>
    <scope>NUCLEOTIDE SEQUENCE [LARGE SCALE GENOMIC DNA]</scope>
    <source>
        <strain evidence="6">EP-1</strain>
        <tissue evidence="6">Whole</tissue>
    </source>
</reference>
<feature type="signal peptide" evidence="4">
    <location>
        <begin position="1"/>
        <end position="20"/>
    </location>
</feature>